<dbReference type="AlphaFoldDB" id="A0AAV5WMS3"/>
<dbReference type="EMBL" id="BTSY01000006">
    <property type="protein sequence ID" value="GMT31928.1"/>
    <property type="molecule type" value="Genomic_DNA"/>
</dbReference>
<name>A0AAV5WMS3_9BILA</name>
<feature type="non-terminal residue" evidence="1">
    <location>
        <position position="119"/>
    </location>
</feature>
<feature type="non-terminal residue" evidence="1">
    <location>
        <position position="1"/>
    </location>
</feature>
<dbReference type="Proteomes" id="UP001432322">
    <property type="component" value="Unassembled WGS sequence"/>
</dbReference>
<sequence>TPVYFLSSDFALTIDSSAQFATVISDTTQFIVRDITGNFSEALPVVYATGFDVPKDSICHPVFSARSEMNAKATTIIINGPIATIDFGSVGEHSVTVTNREELLPAMNFDSSAVYSSPG</sequence>
<reference evidence="1" key="1">
    <citation type="submission" date="2023-10" db="EMBL/GenBank/DDBJ databases">
        <title>Genome assembly of Pristionchus species.</title>
        <authorList>
            <person name="Yoshida K."/>
            <person name="Sommer R.J."/>
        </authorList>
    </citation>
    <scope>NUCLEOTIDE SEQUENCE</scope>
    <source>
        <strain evidence="1">RS5133</strain>
    </source>
</reference>
<accession>A0AAV5WMS3</accession>
<evidence type="ECO:0008006" key="3">
    <source>
        <dbReference type="Google" id="ProtNLM"/>
    </source>
</evidence>
<proteinExistence type="predicted"/>
<comment type="caution">
    <text evidence="1">The sequence shown here is derived from an EMBL/GenBank/DDBJ whole genome shotgun (WGS) entry which is preliminary data.</text>
</comment>
<evidence type="ECO:0000313" key="2">
    <source>
        <dbReference type="Proteomes" id="UP001432322"/>
    </source>
</evidence>
<organism evidence="1 2">
    <name type="scientific">Pristionchus fissidentatus</name>
    <dbReference type="NCBI Taxonomy" id="1538716"/>
    <lineage>
        <taxon>Eukaryota</taxon>
        <taxon>Metazoa</taxon>
        <taxon>Ecdysozoa</taxon>
        <taxon>Nematoda</taxon>
        <taxon>Chromadorea</taxon>
        <taxon>Rhabditida</taxon>
        <taxon>Rhabditina</taxon>
        <taxon>Diplogasteromorpha</taxon>
        <taxon>Diplogasteroidea</taxon>
        <taxon>Neodiplogasteridae</taxon>
        <taxon>Pristionchus</taxon>
    </lineage>
</organism>
<keyword evidence="2" id="KW-1185">Reference proteome</keyword>
<gene>
    <name evidence="1" type="ORF">PFISCL1PPCAC_23225</name>
</gene>
<evidence type="ECO:0000313" key="1">
    <source>
        <dbReference type="EMBL" id="GMT31928.1"/>
    </source>
</evidence>
<protein>
    <recommendedName>
        <fullName evidence="3">IPT/TIG domain-containing protein</fullName>
    </recommendedName>
</protein>